<proteinExistence type="predicted"/>
<reference evidence="2 3" key="1">
    <citation type="submission" date="2019-01" db="EMBL/GenBank/DDBJ databases">
        <authorList>
            <consortium name="Pathogen Informatics"/>
        </authorList>
    </citation>
    <scope>NUCLEOTIDE SEQUENCE [LARGE SCALE GENOMIC DNA]</scope>
    <source>
        <strain evidence="2 3">NCTC10181</strain>
    </source>
</reference>
<organism evidence="2 3">
    <name type="scientific">Mycoplasmopsis citelli</name>
    <dbReference type="NCBI Taxonomy" id="171281"/>
    <lineage>
        <taxon>Bacteria</taxon>
        <taxon>Bacillati</taxon>
        <taxon>Mycoplasmatota</taxon>
        <taxon>Mycoplasmoidales</taxon>
        <taxon>Metamycoplasmataceae</taxon>
        <taxon>Mycoplasmopsis</taxon>
    </lineage>
</organism>
<keyword evidence="1" id="KW-1133">Transmembrane helix</keyword>
<sequence>MYLWLFELFIPIFIISLITKFIFEVLFPHKRNLNFLVNVGSVNLTFIPIFFYLFSVRKISTEMFAVLVVLSNIVLIFDLLILVKLIRNIYFNHILSKILDSEQKNKDIAYLIYRYKSQGATINKKNAEKLKDVDPNLLMVRFNVKN</sequence>
<evidence type="ECO:0000313" key="3">
    <source>
        <dbReference type="Proteomes" id="UP000290985"/>
    </source>
</evidence>
<evidence type="ECO:0000256" key="1">
    <source>
        <dbReference type="SAM" id="Phobius"/>
    </source>
</evidence>
<feature type="transmembrane region" description="Helical" evidence="1">
    <location>
        <begin position="6"/>
        <end position="23"/>
    </location>
</feature>
<feature type="transmembrane region" description="Helical" evidence="1">
    <location>
        <begin position="35"/>
        <end position="54"/>
    </location>
</feature>
<feature type="transmembrane region" description="Helical" evidence="1">
    <location>
        <begin position="66"/>
        <end position="86"/>
    </location>
</feature>
<dbReference type="Proteomes" id="UP000290985">
    <property type="component" value="Chromosome"/>
</dbReference>
<dbReference type="KEGG" id="mcit:NCTC10181_00011"/>
<keyword evidence="1" id="KW-0812">Transmembrane</keyword>
<dbReference type="AlphaFoldDB" id="A0A449B0U7"/>
<keyword evidence="3" id="KW-1185">Reference proteome</keyword>
<dbReference type="RefSeq" id="WP_129725036.1">
    <property type="nucleotide sequence ID" value="NZ_LR215036.1"/>
</dbReference>
<name>A0A449B0U7_9BACT</name>
<keyword evidence="1" id="KW-0472">Membrane</keyword>
<protein>
    <submittedName>
        <fullName evidence="2">Uncharacterized protein</fullName>
    </submittedName>
</protein>
<evidence type="ECO:0000313" key="2">
    <source>
        <dbReference type="EMBL" id="VEU74181.1"/>
    </source>
</evidence>
<dbReference type="EMBL" id="LR215036">
    <property type="protein sequence ID" value="VEU74181.1"/>
    <property type="molecule type" value="Genomic_DNA"/>
</dbReference>
<gene>
    <name evidence="2" type="ORF">NCTC10181_00011</name>
</gene>
<accession>A0A449B0U7</accession>